<dbReference type="InterPro" id="IPR001131">
    <property type="entry name" value="Peptidase_M24B_aminopep-P_CS"/>
</dbReference>
<keyword evidence="12" id="KW-1185">Reference proteome</keyword>
<feature type="domain" description="Creatinase N-terminal" evidence="8">
    <location>
        <begin position="7"/>
        <end position="140"/>
    </location>
</feature>
<dbReference type="CDD" id="cd01092">
    <property type="entry name" value="APP-like"/>
    <property type="match status" value="1"/>
</dbReference>
<evidence type="ECO:0000313" key="9">
    <source>
        <dbReference type="EMBL" id="EGL83167.1"/>
    </source>
</evidence>
<accession>F5L667</accession>
<dbReference type="InterPro" id="IPR000587">
    <property type="entry name" value="Creatinase_N"/>
</dbReference>
<evidence type="ECO:0000313" key="12">
    <source>
        <dbReference type="Proteomes" id="UP000825179"/>
    </source>
</evidence>
<dbReference type="SUPFAM" id="SSF55920">
    <property type="entry name" value="Creatinase/aminopeptidase"/>
    <property type="match status" value="1"/>
</dbReference>
<keyword evidence="5" id="KW-0464">Manganese</keyword>
<comment type="similarity">
    <text evidence="2 6">Belongs to the peptidase M24B family.</text>
</comment>
<dbReference type="GO" id="GO:0016787">
    <property type="term" value="F:hydrolase activity"/>
    <property type="evidence" value="ECO:0007669"/>
    <property type="project" value="UniProtKB-KW"/>
</dbReference>
<dbReference type="OrthoDB" id="9806388at2"/>
<dbReference type="eggNOG" id="COG0006">
    <property type="taxonomic scope" value="Bacteria"/>
</dbReference>
<dbReference type="SUPFAM" id="SSF53092">
    <property type="entry name" value="Creatinase/prolidase N-terminal domain"/>
    <property type="match status" value="1"/>
</dbReference>
<evidence type="ECO:0000313" key="10">
    <source>
        <dbReference type="EMBL" id="QZT35094.1"/>
    </source>
</evidence>
<gene>
    <name evidence="9" type="ORF">CathTA2_1280</name>
    <name evidence="10" type="ORF">HUR95_07685</name>
</gene>
<keyword evidence="4" id="KW-0378">Hydrolase</keyword>
<dbReference type="EMBL" id="CP082237">
    <property type="protein sequence ID" value="QZT35094.1"/>
    <property type="molecule type" value="Genomic_DNA"/>
</dbReference>
<feature type="domain" description="Peptidase M24" evidence="7">
    <location>
        <begin position="148"/>
        <end position="349"/>
    </location>
</feature>
<evidence type="ECO:0000256" key="4">
    <source>
        <dbReference type="ARBA" id="ARBA00022801"/>
    </source>
</evidence>
<reference evidence="10 12" key="2">
    <citation type="journal article" date="2020" name="Extremophiles">
        <title>Genomic analysis of Caldalkalibacillus thermarum TA2.A1 reveals aerobic alkaliphilic metabolism and evolutionary hallmarks linking alkaliphilic bacteria and plant life.</title>
        <authorList>
            <person name="de Jong S.I."/>
            <person name="van den Broek M.A."/>
            <person name="Merkel A.Y."/>
            <person name="de la Torre Cortes P."/>
            <person name="Kalamorz F."/>
            <person name="Cook G.M."/>
            <person name="van Loosdrecht M.C.M."/>
            <person name="McMillan D.G.G."/>
        </authorList>
    </citation>
    <scope>NUCLEOTIDE SEQUENCE [LARGE SCALE GENOMIC DNA]</scope>
    <source>
        <strain evidence="10 12">TA2.A1</strain>
    </source>
</reference>
<dbReference type="InterPro" id="IPR000994">
    <property type="entry name" value="Pept_M24"/>
</dbReference>
<evidence type="ECO:0000256" key="3">
    <source>
        <dbReference type="ARBA" id="ARBA00022723"/>
    </source>
</evidence>
<dbReference type="RefSeq" id="WP_007504185.1">
    <property type="nucleotide sequence ID" value="NZ_AFCE01000121.1"/>
</dbReference>
<proteinExistence type="inferred from homology"/>
<dbReference type="KEGG" id="cthu:HUR95_07685"/>
<evidence type="ECO:0000256" key="2">
    <source>
        <dbReference type="ARBA" id="ARBA00008766"/>
    </source>
</evidence>
<dbReference type="InterPro" id="IPR029149">
    <property type="entry name" value="Creatin/AminoP/Spt16_N"/>
</dbReference>
<dbReference type="Proteomes" id="UP000825179">
    <property type="component" value="Chromosome"/>
</dbReference>
<dbReference type="PANTHER" id="PTHR46112:SF10">
    <property type="entry name" value="DIPEPTIDASE YKVY-RELATED"/>
    <property type="match status" value="1"/>
</dbReference>
<evidence type="ECO:0000256" key="6">
    <source>
        <dbReference type="RuleBase" id="RU000590"/>
    </source>
</evidence>
<dbReference type="Gene3D" id="3.40.350.10">
    <property type="entry name" value="Creatinase/prolidase N-terminal domain"/>
    <property type="match status" value="1"/>
</dbReference>
<evidence type="ECO:0000259" key="7">
    <source>
        <dbReference type="Pfam" id="PF00557"/>
    </source>
</evidence>
<dbReference type="Gene3D" id="3.90.230.10">
    <property type="entry name" value="Creatinase/methionine aminopeptidase superfamily"/>
    <property type="match status" value="1"/>
</dbReference>
<reference evidence="9 11" key="1">
    <citation type="journal article" date="2011" name="J. Bacteriol.">
        <title>Draft genome sequence of the thermoalkaliphilic Caldalkalibacillus thermarum strain TA2.A1.</title>
        <authorList>
            <person name="Kalamorz F."/>
            <person name="Keis S."/>
            <person name="McMillan D.G."/>
            <person name="Olsson K."/>
            <person name="Stanton J.A."/>
            <person name="Stockwell P."/>
            <person name="Black M.A."/>
            <person name="Klingeman D.M."/>
            <person name="Land M.L."/>
            <person name="Han C.S."/>
            <person name="Martin S.L."/>
            <person name="Becher S.A."/>
            <person name="Peddie C.J."/>
            <person name="Morgan H.W."/>
            <person name="Matthies D."/>
            <person name="Preiss L."/>
            <person name="Meier T."/>
            <person name="Brown S.D."/>
            <person name="Cook G.M."/>
        </authorList>
    </citation>
    <scope>NUCLEOTIDE SEQUENCE [LARGE SCALE GENOMIC DNA]</scope>
    <source>
        <strain evidence="9 11">TA2.A1</strain>
    </source>
</reference>
<evidence type="ECO:0000256" key="1">
    <source>
        <dbReference type="ARBA" id="ARBA00001936"/>
    </source>
</evidence>
<evidence type="ECO:0000313" key="11">
    <source>
        <dbReference type="Proteomes" id="UP000010716"/>
    </source>
</evidence>
<name>F5L667_CALTT</name>
<evidence type="ECO:0000259" key="8">
    <source>
        <dbReference type="Pfam" id="PF01321"/>
    </source>
</evidence>
<dbReference type="PANTHER" id="PTHR46112">
    <property type="entry name" value="AMINOPEPTIDASE"/>
    <property type="match status" value="1"/>
</dbReference>
<dbReference type="GO" id="GO:0046872">
    <property type="term" value="F:metal ion binding"/>
    <property type="evidence" value="ECO:0007669"/>
    <property type="project" value="UniProtKB-KW"/>
</dbReference>
<dbReference type="Pfam" id="PF00557">
    <property type="entry name" value="Peptidase_M24"/>
    <property type="match status" value="1"/>
</dbReference>
<dbReference type="AlphaFoldDB" id="F5L667"/>
<sequence length="367" mass="40524">MADFKLRRERTAQWLKAEGKGAGLLLTDPKTVYYLTGFYTDPHERFMGLFFDPEQGWTLLVPQLDFEAAQAAVGNMVAVCGYGDDQPAGQLVKDYLSRAGWNTIFVEENHMSYARAKWLLAQDGLKIHNISPFMEQLRMVKDEGEIVLLKEAARVTDQVLAAAMKQFKRGMTENDLVAELEYQAKKHGAAQMSFSTTVLSGKKSALPHGHSGAEPIGQGNLLIDFGLVINGYCSDITRTFHVGEWDQKMQRVYEIVLTAQQAALEGIKPGMTLAEADRLARKVIEQAGYGPYFIHRLGHGIGLNVHEHPSVAPGRQELVKPGMVFTVEPGIYLHGQGGVRIEDAVVITDGGAAPLTSFPKRPEQMIL</sequence>
<organism evidence="9 11">
    <name type="scientific">Caldalkalibacillus thermarum (strain TA2.A1)</name>
    <dbReference type="NCBI Taxonomy" id="986075"/>
    <lineage>
        <taxon>Bacteria</taxon>
        <taxon>Bacillati</taxon>
        <taxon>Bacillota</taxon>
        <taxon>Bacilli</taxon>
        <taxon>Bacillales</taxon>
        <taxon>Bacillaceae</taxon>
        <taxon>Caldalkalibacillus</taxon>
    </lineage>
</organism>
<dbReference type="Pfam" id="PF01321">
    <property type="entry name" value="Creatinase_N"/>
    <property type="match status" value="1"/>
</dbReference>
<protein>
    <submittedName>
        <fullName evidence="9">Peptidase M24</fullName>
    </submittedName>
    <submittedName>
        <fullName evidence="10">Xaa-Pro peptidase family protein</fullName>
    </submittedName>
</protein>
<dbReference type="PROSITE" id="PS00491">
    <property type="entry name" value="PROLINE_PEPTIDASE"/>
    <property type="match status" value="1"/>
</dbReference>
<dbReference type="EMBL" id="AFCE01000121">
    <property type="protein sequence ID" value="EGL83167.1"/>
    <property type="molecule type" value="Genomic_DNA"/>
</dbReference>
<reference evidence="10" key="3">
    <citation type="submission" date="2021-08" db="EMBL/GenBank/DDBJ databases">
        <authorList>
            <person name="de Jong S."/>
            <person name="van den Broek M."/>
            <person name="Merkel A."/>
            <person name="de la Torre Cortes P."/>
            <person name="Kalamorz F."/>
            <person name="Cook G."/>
            <person name="van Loosdrecht M."/>
            <person name="McMillan D."/>
        </authorList>
    </citation>
    <scope>NUCLEOTIDE SEQUENCE</scope>
    <source>
        <strain evidence="10">TA2.A1</strain>
    </source>
</reference>
<keyword evidence="3 6" id="KW-0479">Metal-binding</keyword>
<dbReference type="Proteomes" id="UP000010716">
    <property type="component" value="Unassembled WGS sequence"/>
</dbReference>
<dbReference type="InterPro" id="IPR050659">
    <property type="entry name" value="Peptidase_M24B"/>
</dbReference>
<comment type="cofactor">
    <cofactor evidence="1">
        <name>Mn(2+)</name>
        <dbReference type="ChEBI" id="CHEBI:29035"/>
    </cofactor>
</comment>
<evidence type="ECO:0000256" key="5">
    <source>
        <dbReference type="ARBA" id="ARBA00023211"/>
    </source>
</evidence>
<dbReference type="InterPro" id="IPR036005">
    <property type="entry name" value="Creatinase/aminopeptidase-like"/>
</dbReference>